<name>A0A1G5K047_9RHOB</name>
<dbReference type="SMART" id="SM00318">
    <property type="entry name" value="SNc"/>
    <property type="match status" value="1"/>
</dbReference>
<keyword evidence="4" id="KW-1185">Reference proteome</keyword>
<gene>
    <name evidence="3" type="ORF">SAMN05660710_03595</name>
</gene>
<dbReference type="PROSITE" id="PS50830">
    <property type="entry name" value="TNASE_3"/>
    <property type="match status" value="1"/>
</dbReference>
<evidence type="ECO:0000259" key="2">
    <source>
        <dbReference type="PROSITE" id="PS50830"/>
    </source>
</evidence>
<feature type="domain" description="TNase-like" evidence="2">
    <location>
        <begin position="25"/>
        <end position="149"/>
    </location>
</feature>
<evidence type="ECO:0000313" key="3">
    <source>
        <dbReference type="EMBL" id="SCY94062.1"/>
    </source>
</evidence>
<dbReference type="InterPro" id="IPR016071">
    <property type="entry name" value="Staphylococal_nuclease_OB-fold"/>
</dbReference>
<keyword evidence="1" id="KW-0732">Signal</keyword>
<feature type="signal peptide" evidence="1">
    <location>
        <begin position="1"/>
        <end position="19"/>
    </location>
</feature>
<dbReference type="OrthoDB" id="9805504at2"/>
<protein>
    <submittedName>
        <fullName evidence="3">Endonuclease YncB, thermonuclease family</fullName>
    </submittedName>
</protein>
<dbReference type="RefSeq" id="WP_139166026.1">
    <property type="nucleotide sequence ID" value="NZ_FMVT01000019.1"/>
</dbReference>
<reference evidence="3 4" key="1">
    <citation type="submission" date="2016-10" db="EMBL/GenBank/DDBJ databases">
        <authorList>
            <person name="de Groot N.N."/>
        </authorList>
    </citation>
    <scope>NUCLEOTIDE SEQUENCE [LARGE SCALE GENOMIC DNA]</scope>
    <source>
        <strain evidence="3 4">CGMCC 1.8925</strain>
    </source>
</reference>
<dbReference type="GO" id="GO:0004519">
    <property type="term" value="F:endonuclease activity"/>
    <property type="evidence" value="ECO:0007669"/>
    <property type="project" value="UniProtKB-KW"/>
</dbReference>
<keyword evidence="3" id="KW-0255">Endonuclease</keyword>
<dbReference type="STRING" id="336292.SAMN05660710_03595"/>
<dbReference type="PANTHER" id="PTHR12302">
    <property type="entry name" value="EBNA2 BINDING PROTEIN P100"/>
    <property type="match status" value="1"/>
</dbReference>
<sequence>MKFISLAVALLLATYAPTAAVEREGTITQGVASVIDGDTLEIHGSRIRLHGIDAPESRQACTESNGSAWRCGQAAALALADKIGRTSVLCEHLDMDRYGRIIGRCFSGSEYLNRWMVSEGLAVAYRQYSSDYVADEARARDARNGIWRTKFDMPWDWRKGSRTSESSSGTPEILQRLVQRSYSCSPRRTCSQIGSCQEARWYLANCSWGGRLDRDNDGIPCESIC</sequence>
<accession>A0A1G5K047</accession>
<dbReference type="SMART" id="SM00894">
    <property type="entry name" value="Excalibur"/>
    <property type="match status" value="1"/>
</dbReference>
<organism evidence="3 4">
    <name type="scientific">Paracoccus tibetensis</name>
    <dbReference type="NCBI Taxonomy" id="336292"/>
    <lineage>
        <taxon>Bacteria</taxon>
        <taxon>Pseudomonadati</taxon>
        <taxon>Pseudomonadota</taxon>
        <taxon>Alphaproteobacteria</taxon>
        <taxon>Rhodobacterales</taxon>
        <taxon>Paracoccaceae</taxon>
        <taxon>Paracoccus</taxon>
    </lineage>
</organism>
<dbReference type="PANTHER" id="PTHR12302:SF26">
    <property type="entry name" value="BLR1266 PROTEIN"/>
    <property type="match status" value="1"/>
</dbReference>
<dbReference type="InterPro" id="IPR035437">
    <property type="entry name" value="SNase_OB-fold_sf"/>
</dbReference>
<keyword evidence="3" id="KW-0540">Nuclease</keyword>
<dbReference type="Gene3D" id="2.40.50.90">
    <property type="match status" value="1"/>
</dbReference>
<dbReference type="AlphaFoldDB" id="A0A1G5K047"/>
<dbReference type="SUPFAM" id="SSF50199">
    <property type="entry name" value="Staphylococcal nuclease"/>
    <property type="match status" value="1"/>
</dbReference>
<dbReference type="Pfam" id="PF05901">
    <property type="entry name" value="Excalibur"/>
    <property type="match status" value="1"/>
</dbReference>
<evidence type="ECO:0000256" key="1">
    <source>
        <dbReference type="SAM" id="SignalP"/>
    </source>
</evidence>
<dbReference type="EMBL" id="FMVT01000019">
    <property type="protein sequence ID" value="SCY94062.1"/>
    <property type="molecule type" value="Genomic_DNA"/>
</dbReference>
<proteinExistence type="predicted"/>
<keyword evidence="3" id="KW-0378">Hydrolase</keyword>
<dbReference type="Pfam" id="PF00565">
    <property type="entry name" value="SNase"/>
    <property type="match status" value="1"/>
</dbReference>
<dbReference type="Proteomes" id="UP000199502">
    <property type="component" value="Unassembled WGS sequence"/>
</dbReference>
<dbReference type="InterPro" id="IPR008613">
    <property type="entry name" value="Excalibur_Ca-bd_domain"/>
</dbReference>
<evidence type="ECO:0000313" key="4">
    <source>
        <dbReference type="Proteomes" id="UP000199502"/>
    </source>
</evidence>
<feature type="chain" id="PRO_5011596871" evidence="1">
    <location>
        <begin position="20"/>
        <end position="225"/>
    </location>
</feature>